<reference evidence="2 3" key="1">
    <citation type="submission" date="2016-10" db="EMBL/GenBank/DDBJ databases">
        <authorList>
            <person name="de Groot N.N."/>
        </authorList>
    </citation>
    <scope>NUCLEOTIDE SEQUENCE [LARGE SCALE GENOMIC DNA]</scope>
    <source>
        <strain evidence="2 3">CGMCC 1.6291</strain>
    </source>
</reference>
<dbReference type="RefSeq" id="WP_171909926.1">
    <property type="nucleotide sequence ID" value="NZ_FOEG01000006.1"/>
</dbReference>
<protein>
    <submittedName>
        <fullName evidence="2">Outer membrane protein</fullName>
    </submittedName>
</protein>
<name>A0A1H8UAL3_9GAMM</name>
<feature type="signal peptide" evidence="1">
    <location>
        <begin position="1"/>
        <end position="22"/>
    </location>
</feature>
<sequence length="249" mass="27222">MRVVQQGVLVAVLMALPLSAKAGLTGASVGVGIWNQSPSGHVQSDGNRVDVEDDLDMDSELGYFVWADLRHPVPLLPRLKLQHTPVNLEGEGDSEFEFAGETFASDNESEITLDQTDFIIYWSPWSLFVDLDVGLNVKYIDGEVEVEDSTTGDRERVAFDGPLPLLYVRTEARLPGTGLFGGGEVSYLSFDGHRIVDLALRAGYRTGIGLASVAVEGGWKHQNIRLDDFDDMDADLTIEGPYMGVSARF</sequence>
<keyword evidence="3" id="KW-1185">Reference proteome</keyword>
<dbReference type="EMBL" id="FOEG01000006">
    <property type="protein sequence ID" value="SEP00241.1"/>
    <property type="molecule type" value="Genomic_DNA"/>
</dbReference>
<organism evidence="2 3">
    <name type="scientific">Aquisalimonas asiatica</name>
    <dbReference type="NCBI Taxonomy" id="406100"/>
    <lineage>
        <taxon>Bacteria</taxon>
        <taxon>Pseudomonadati</taxon>
        <taxon>Pseudomonadota</taxon>
        <taxon>Gammaproteobacteria</taxon>
        <taxon>Chromatiales</taxon>
        <taxon>Ectothiorhodospiraceae</taxon>
        <taxon>Aquisalimonas</taxon>
    </lineage>
</organism>
<dbReference type="Proteomes" id="UP000199657">
    <property type="component" value="Unassembled WGS sequence"/>
</dbReference>
<evidence type="ECO:0000256" key="1">
    <source>
        <dbReference type="SAM" id="SignalP"/>
    </source>
</evidence>
<dbReference type="STRING" id="406100.SAMN04488052_10645"/>
<proteinExistence type="predicted"/>
<evidence type="ECO:0000313" key="2">
    <source>
        <dbReference type="EMBL" id="SEP00241.1"/>
    </source>
</evidence>
<dbReference type="AlphaFoldDB" id="A0A1H8UAL3"/>
<evidence type="ECO:0000313" key="3">
    <source>
        <dbReference type="Proteomes" id="UP000199657"/>
    </source>
</evidence>
<dbReference type="NCBIfam" id="TIGR04219">
    <property type="entry name" value="OMP_w_GlyGly"/>
    <property type="match status" value="1"/>
</dbReference>
<keyword evidence="1" id="KW-0732">Signal</keyword>
<accession>A0A1H8UAL3</accession>
<feature type="chain" id="PRO_5011605583" evidence="1">
    <location>
        <begin position="23"/>
        <end position="249"/>
    </location>
</feature>
<gene>
    <name evidence="2" type="ORF">SAMN04488052_10645</name>
</gene>
<dbReference type="InterPro" id="IPR026387">
    <property type="entry name" value="OMP_w_GlyGly"/>
</dbReference>